<organism evidence="1 2">
    <name type="scientific">Streptomyces synnematoformans</name>
    <dbReference type="NCBI Taxonomy" id="415721"/>
    <lineage>
        <taxon>Bacteria</taxon>
        <taxon>Bacillati</taxon>
        <taxon>Actinomycetota</taxon>
        <taxon>Actinomycetes</taxon>
        <taxon>Kitasatosporales</taxon>
        <taxon>Streptomycetaceae</taxon>
        <taxon>Streptomyces</taxon>
    </lineage>
</organism>
<dbReference type="EMBL" id="BAAAPF010000186">
    <property type="protein sequence ID" value="GAA2137549.1"/>
    <property type="molecule type" value="Genomic_DNA"/>
</dbReference>
<reference evidence="2" key="1">
    <citation type="journal article" date="2019" name="Int. J. Syst. Evol. Microbiol.">
        <title>The Global Catalogue of Microorganisms (GCM) 10K type strain sequencing project: providing services to taxonomists for standard genome sequencing and annotation.</title>
        <authorList>
            <consortium name="The Broad Institute Genomics Platform"/>
            <consortium name="The Broad Institute Genome Sequencing Center for Infectious Disease"/>
            <person name="Wu L."/>
            <person name="Ma J."/>
        </authorList>
    </citation>
    <scope>NUCLEOTIDE SEQUENCE [LARGE SCALE GENOMIC DNA]</scope>
    <source>
        <strain evidence="2">JCM 15481</strain>
    </source>
</reference>
<protein>
    <recommendedName>
        <fullName evidence="3">DUF3800 domain-containing protein</fullName>
    </recommendedName>
</protein>
<dbReference type="Proteomes" id="UP001500443">
    <property type="component" value="Unassembled WGS sequence"/>
</dbReference>
<accession>A0ABP5KUF0</accession>
<sequence length="352" mass="37980">MNGPPAGVPASPGRGLELFCDESGYEGENLVGGITDVFAHAAVAVPAADAADCIRELRHRIRSPATVYKANHLQREKHRGTMVWFLGPDGPLPGRARVHLTEKAFFAVARLVDLLVSGTDPADAPAMLRGVSAHGPAGALYREGPLVYGRERWQAFLAAFNELMWVNTRRGAETSADGFFRLAEALHREGAPGAAGRVLRLVRRARRRAEELRAALLADPRTVPALDSLLPALAAAVGYWGRDGTAVTVVHDRQTALTEERVARLYEVCRPPRARLHALRFVDAETDPRVQLADFLAGIARKRASEALAGLADPELDELLRPYVDPDSAWGDARSRALLAPGPGRRAGLTSA</sequence>
<proteinExistence type="predicted"/>
<dbReference type="RefSeq" id="WP_344291961.1">
    <property type="nucleotide sequence ID" value="NZ_BAAAPF010000186.1"/>
</dbReference>
<evidence type="ECO:0000313" key="1">
    <source>
        <dbReference type="EMBL" id="GAA2137549.1"/>
    </source>
</evidence>
<comment type="caution">
    <text evidence="1">The sequence shown here is derived from an EMBL/GenBank/DDBJ whole genome shotgun (WGS) entry which is preliminary data.</text>
</comment>
<keyword evidence="2" id="KW-1185">Reference proteome</keyword>
<evidence type="ECO:0000313" key="2">
    <source>
        <dbReference type="Proteomes" id="UP001500443"/>
    </source>
</evidence>
<evidence type="ECO:0008006" key="3">
    <source>
        <dbReference type="Google" id="ProtNLM"/>
    </source>
</evidence>
<name>A0ABP5KUF0_9ACTN</name>
<gene>
    <name evidence="1" type="ORF">GCM10009802_46690</name>
</gene>